<dbReference type="InterPro" id="IPR000073">
    <property type="entry name" value="AB_hydrolase_1"/>
</dbReference>
<dbReference type="PANTHER" id="PTHR43798:SF33">
    <property type="entry name" value="HYDROLASE, PUTATIVE (AFU_ORTHOLOGUE AFUA_2G14860)-RELATED"/>
    <property type="match status" value="1"/>
</dbReference>
<dbReference type="GO" id="GO:0047372">
    <property type="term" value="F:monoacylglycerol lipase activity"/>
    <property type="evidence" value="ECO:0007669"/>
    <property type="project" value="TreeGrafter"/>
</dbReference>
<dbReference type="InterPro" id="IPR029058">
    <property type="entry name" value="AB_hydrolase_fold"/>
</dbReference>
<evidence type="ECO:0000313" key="3">
    <source>
        <dbReference type="Proteomes" id="UP000267430"/>
    </source>
</evidence>
<dbReference type="InterPro" id="IPR050266">
    <property type="entry name" value="AB_hydrolase_sf"/>
</dbReference>
<evidence type="ECO:0000259" key="1">
    <source>
        <dbReference type="Pfam" id="PF00561"/>
    </source>
</evidence>
<sequence length="273" mass="31216">MEKNSIVLNGKKISYIEEGSGHAPTVLLLHGVPESSLLWKKIIPVIVSCGFSVIAPDLPGFGQSDPFDEPSTWERYEQFISDFTSEMKMDKFHLVVHDWGGLIGLKWACDFPEKILSLVISNTTISDGYQWHRLAQIWRTPGAGEEIMKRMSDWSQFQSGMKKSIPNVDDETLNDFFQVFRTAESSRVVLELYRSGNLEKVKTYNAKLTQMDQPVTIIWGEKDPYVPFEFALKLQNECLPHAKVHIIPNAGHFIQIEVPNEVNLYIQQHFKNT</sequence>
<dbReference type="PANTHER" id="PTHR43798">
    <property type="entry name" value="MONOACYLGLYCEROL LIPASE"/>
    <property type="match status" value="1"/>
</dbReference>
<accession>A0A3S0VMM4</accession>
<organism evidence="2 3">
    <name type="scientific">Peribacillus cavernae</name>
    <dbReference type="NCBI Taxonomy" id="1674310"/>
    <lineage>
        <taxon>Bacteria</taxon>
        <taxon>Bacillati</taxon>
        <taxon>Bacillota</taxon>
        <taxon>Bacilli</taxon>
        <taxon>Bacillales</taxon>
        <taxon>Bacillaceae</taxon>
        <taxon>Peribacillus</taxon>
    </lineage>
</organism>
<gene>
    <name evidence="2" type="ORF">ELQ35_05885</name>
</gene>
<dbReference type="PRINTS" id="PR00412">
    <property type="entry name" value="EPOXHYDRLASE"/>
</dbReference>
<evidence type="ECO:0000313" key="2">
    <source>
        <dbReference type="EMBL" id="RUQ31106.1"/>
    </source>
</evidence>
<dbReference type="OrthoDB" id="9797695at2"/>
<dbReference type="GO" id="GO:0046464">
    <property type="term" value="P:acylglycerol catabolic process"/>
    <property type="evidence" value="ECO:0007669"/>
    <property type="project" value="TreeGrafter"/>
</dbReference>
<keyword evidence="3" id="KW-1185">Reference proteome</keyword>
<comment type="caution">
    <text evidence="2">The sequence shown here is derived from an EMBL/GenBank/DDBJ whole genome shotgun (WGS) entry which is preliminary data.</text>
</comment>
<dbReference type="Pfam" id="PF00561">
    <property type="entry name" value="Abhydrolase_1"/>
    <property type="match status" value="2"/>
</dbReference>
<dbReference type="GO" id="GO:0016020">
    <property type="term" value="C:membrane"/>
    <property type="evidence" value="ECO:0007669"/>
    <property type="project" value="TreeGrafter"/>
</dbReference>
<proteinExistence type="predicted"/>
<keyword evidence="2" id="KW-0378">Hydrolase</keyword>
<reference evidence="2 3" key="1">
    <citation type="submission" date="2018-12" db="EMBL/GenBank/DDBJ databases">
        <title>Bacillus chawlae sp. nov., Bacillus glennii sp. nov., and Bacillus saganii sp. nov. Isolated from the Vehicle Assembly Building at Kennedy Space Center where the Viking Spacecraft were Assembled.</title>
        <authorList>
            <person name="Seuylemezian A."/>
            <person name="Vaishampayan P."/>
        </authorList>
    </citation>
    <scope>NUCLEOTIDE SEQUENCE [LARGE SCALE GENOMIC DNA]</scope>
    <source>
        <strain evidence="2 3">L5</strain>
    </source>
</reference>
<feature type="domain" description="AB hydrolase-1" evidence="1">
    <location>
        <begin position="24"/>
        <end position="139"/>
    </location>
</feature>
<protein>
    <submittedName>
        <fullName evidence="2">Alpha/beta hydrolase</fullName>
    </submittedName>
</protein>
<dbReference type="EMBL" id="RYZZ01000006">
    <property type="protein sequence ID" value="RUQ31106.1"/>
    <property type="molecule type" value="Genomic_DNA"/>
</dbReference>
<dbReference type="Gene3D" id="3.40.50.1820">
    <property type="entry name" value="alpha/beta hydrolase"/>
    <property type="match status" value="1"/>
</dbReference>
<name>A0A3S0VMM4_9BACI</name>
<dbReference type="AlphaFoldDB" id="A0A3S0VMM4"/>
<dbReference type="InterPro" id="IPR000639">
    <property type="entry name" value="Epox_hydrolase-like"/>
</dbReference>
<feature type="domain" description="AB hydrolase-1" evidence="1">
    <location>
        <begin position="155"/>
        <end position="257"/>
    </location>
</feature>
<dbReference type="PRINTS" id="PR00111">
    <property type="entry name" value="ABHYDROLASE"/>
</dbReference>
<dbReference type="SUPFAM" id="SSF53474">
    <property type="entry name" value="alpha/beta-Hydrolases"/>
    <property type="match status" value="1"/>
</dbReference>
<dbReference type="Proteomes" id="UP000267430">
    <property type="component" value="Unassembled WGS sequence"/>
</dbReference>
<dbReference type="RefSeq" id="WP_126863891.1">
    <property type="nucleotide sequence ID" value="NZ_JAUSTX010000020.1"/>
</dbReference>